<dbReference type="InterPro" id="IPR035979">
    <property type="entry name" value="RBD_domain_sf"/>
</dbReference>
<dbReference type="PANTHER" id="PTHR23099:SF0">
    <property type="entry name" value="GERM CELL NUCLEAR ACIDIC PROTEIN"/>
    <property type="match status" value="1"/>
</dbReference>
<dbReference type="EMBL" id="JAIWQS010000004">
    <property type="protein sequence ID" value="KAJ8768212.1"/>
    <property type="molecule type" value="Genomic_DNA"/>
</dbReference>
<dbReference type="AlphaFoldDB" id="A0AAV8TMY0"/>
<keyword evidence="2 4" id="KW-0694">RNA-binding</keyword>
<comment type="subcellular location">
    <subcellularLocation>
        <location evidence="1">Nucleus</location>
        <location evidence="1">Nucleolus</location>
    </subcellularLocation>
</comment>
<dbReference type="SMART" id="SM00360">
    <property type="entry name" value="RRM"/>
    <property type="match status" value="1"/>
</dbReference>
<dbReference type="InterPro" id="IPR012677">
    <property type="entry name" value="Nucleotide-bd_a/b_plait_sf"/>
</dbReference>
<dbReference type="CDD" id="cd12226">
    <property type="entry name" value="RRM_NOL8"/>
    <property type="match status" value="1"/>
</dbReference>
<dbReference type="PROSITE" id="PS50102">
    <property type="entry name" value="RRM"/>
    <property type="match status" value="1"/>
</dbReference>
<feature type="compositionally biased region" description="Basic and acidic residues" evidence="5">
    <location>
        <begin position="514"/>
        <end position="528"/>
    </location>
</feature>
<dbReference type="Pfam" id="PF00076">
    <property type="entry name" value="RRM_1"/>
    <property type="match status" value="1"/>
</dbReference>
<feature type="compositionally biased region" description="Low complexity" evidence="5">
    <location>
        <begin position="469"/>
        <end position="484"/>
    </location>
</feature>
<feature type="compositionally biased region" description="Basic and acidic residues" evidence="5">
    <location>
        <begin position="555"/>
        <end position="567"/>
    </location>
</feature>
<evidence type="ECO:0000313" key="8">
    <source>
        <dbReference type="Proteomes" id="UP001159364"/>
    </source>
</evidence>
<reference evidence="7 8" key="1">
    <citation type="submission" date="2021-09" db="EMBL/GenBank/DDBJ databases">
        <title>Genomic insights and catalytic innovation underlie evolution of tropane alkaloids biosynthesis.</title>
        <authorList>
            <person name="Wang Y.-J."/>
            <person name="Tian T."/>
            <person name="Huang J.-P."/>
            <person name="Huang S.-X."/>
        </authorList>
    </citation>
    <scope>NUCLEOTIDE SEQUENCE [LARGE SCALE GENOMIC DNA]</scope>
    <source>
        <strain evidence="7">KIB-2018</strain>
        <tissue evidence="7">Leaf</tissue>
    </source>
</reference>
<evidence type="ECO:0000256" key="1">
    <source>
        <dbReference type="ARBA" id="ARBA00004604"/>
    </source>
</evidence>
<organism evidence="7 8">
    <name type="scientific">Erythroxylum novogranatense</name>
    <dbReference type="NCBI Taxonomy" id="1862640"/>
    <lineage>
        <taxon>Eukaryota</taxon>
        <taxon>Viridiplantae</taxon>
        <taxon>Streptophyta</taxon>
        <taxon>Embryophyta</taxon>
        <taxon>Tracheophyta</taxon>
        <taxon>Spermatophyta</taxon>
        <taxon>Magnoliopsida</taxon>
        <taxon>eudicotyledons</taxon>
        <taxon>Gunneridae</taxon>
        <taxon>Pentapetalae</taxon>
        <taxon>rosids</taxon>
        <taxon>fabids</taxon>
        <taxon>Malpighiales</taxon>
        <taxon>Erythroxylaceae</taxon>
        <taxon>Erythroxylum</taxon>
    </lineage>
</organism>
<dbReference type="Gene3D" id="3.30.70.330">
    <property type="match status" value="1"/>
</dbReference>
<comment type="caution">
    <text evidence="7">The sequence shown here is derived from an EMBL/GenBank/DDBJ whole genome shotgun (WGS) entry which is preliminary data.</text>
</comment>
<dbReference type="GO" id="GO:0003723">
    <property type="term" value="F:RNA binding"/>
    <property type="evidence" value="ECO:0007669"/>
    <property type="project" value="UniProtKB-UniRule"/>
</dbReference>
<evidence type="ECO:0000256" key="5">
    <source>
        <dbReference type="SAM" id="MobiDB-lite"/>
    </source>
</evidence>
<dbReference type="Proteomes" id="UP001159364">
    <property type="component" value="Linkage Group LG04"/>
</dbReference>
<dbReference type="GO" id="GO:0005730">
    <property type="term" value="C:nucleolus"/>
    <property type="evidence" value="ECO:0007669"/>
    <property type="project" value="UniProtKB-SubCell"/>
</dbReference>
<gene>
    <name evidence="7" type="ORF">K2173_021152</name>
</gene>
<feature type="region of interest" description="Disordered" evidence="5">
    <location>
        <begin position="513"/>
        <end position="568"/>
    </location>
</feature>
<feature type="compositionally biased region" description="Basic and acidic residues" evidence="5">
    <location>
        <begin position="451"/>
        <end position="465"/>
    </location>
</feature>
<proteinExistence type="predicted"/>
<name>A0AAV8TMY0_9ROSI</name>
<evidence type="ECO:0000256" key="2">
    <source>
        <dbReference type="ARBA" id="ARBA00022884"/>
    </source>
</evidence>
<feature type="region of interest" description="Disordered" evidence="5">
    <location>
        <begin position="451"/>
        <end position="484"/>
    </location>
</feature>
<keyword evidence="8" id="KW-1185">Reference proteome</keyword>
<sequence length="634" mass="70097">MEEKADANACDSTAISLSAIRLFVGGLAESVSSNDLHKIFSSFGSIRSLEFVRTKGRSFAYVDFFPSSHLSLSKLFSTYNGCTWKGGRIRLEKAKEHYLARLRQEWDQRDDALLLSHPKIDSSHHSDSHIHSPDSKLRIYFPKLRKVKAIPFSGTGKHKYSFRRVEVPSLPTYFCDCEEHSGAPDDTGVKCSPILEENGAGVSKEEFDLMNSVMYKLFARENVLNTSIDEAEPAQEEETTIRAVDDGQLEEDEEYSSANEDNLILNVVNSRQQPVSSDCFGLSNANSRQQPVSSDCFGLSNANSRQQPVSSDCFGLSNAKESGIIRLEASEDNPRHDLHKKWRSNFKSPKKRKSILVDQDAATKSSSDIIEGNANLQTSLKESVAKQSNPSLSWSQESSWNSFVGGGDNREFSLSDVLPNISSCKENDIKSHYEANSNESKDIELLRSEEHEVQLSKTSKVKEPAEAPSSKSGSASSKSGRGSAWLQKSSWTQLVGGGNNSMFSITQILPCDSFHGKEPTEQEMEKVSKPPQNNHGNNVELKKSISTPDASGDLEIGKNEQSARETSQEVCVGNMLSPMVMDQKNNSASKQKKSNVDVPFGETCSFMRTATSVKEWVNTKAALSGTRKRKHGEK</sequence>
<feature type="domain" description="RRM" evidence="6">
    <location>
        <begin position="20"/>
        <end position="96"/>
    </location>
</feature>
<dbReference type="InterPro" id="IPR034138">
    <property type="entry name" value="NOP8_RRM"/>
</dbReference>
<accession>A0AAV8TMY0</accession>
<evidence type="ECO:0000259" key="6">
    <source>
        <dbReference type="PROSITE" id="PS50102"/>
    </source>
</evidence>
<keyword evidence="3" id="KW-0539">Nucleus</keyword>
<dbReference type="SUPFAM" id="SSF54928">
    <property type="entry name" value="RNA-binding domain, RBD"/>
    <property type="match status" value="1"/>
</dbReference>
<evidence type="ECO:0000256" key="4">
    <source>
        <dbReference type="PROSITE-ProRule" id="PRU00176"/>
    </source>
</evidence>
<protein>
    <recommendedName>
        <fullName evidence="6">RRM domain-containing protein</fullName>
    </recommendedName>
</protein>
<dbReference type="PANTHER" id="PTHR23099">
    <property type="entry name" value="TRANSCRIPTIONAL REGULATOR"/>
    <property type="match status" value="1"/>
</dbReference>
<dbReference type="InterPro" id="IPR000504">
    <property type="entry name" value="RRM_dom"/>
</dbReference>
<evidence type="ECO:0000313" key="7">
    <source>
        <dbReference type="EMBL" id="KAJ8768212.1"/>
    </source>
</evidence>
<evidence type="ECO:0000256" key="3">
    <source>
        <dbReference type="ARBA" id="ARBA00023242"/>
    </source>
</evidence>